<gene>
    <name evidence="2" type="ORF">Pla110_33970</name>
</gene>
<reference evidence="2 3" key="1">
    <citation type="submission" date="2019-02" db="EMBL/GenBank/DDBJ databases">
        <title>Deep-cultivation of Planctomycetes and their phenomic and genomic characterization uncovers novel biology.</title>
        <authorList>
            <person name="Wiegand S."/>
            <person name="Jogler M."/>
            <person name="Boedeker C."/>
            <person name="Pinto D."/>
            <person name="Vollmers J."/>
            <person name="Rivas-Marin E."/>
            <person name="Kohn T."/>
            <person name="Peeters S.H."/>
            <person name="Heuer A."/>
            <person name="Rast P."/>
            <person name="Oberbeckmann S."/>
            <person name="Bunk B."/>
            <person name="Jeske O."/>
            <person name="Meyerdierks A."/>
            <person name="Storesund J.E."/>
            <person name="Kallscheuer N."/>
            <person name="Luecker S."/>
            <person name="Lage O.M."/>
            <person name="Pohl T."/>
            <person name="Merkel B.J."/>
            <person name="Hornburger P."/>
            <person name="Mueller R.-W."/>
            <person name="Bruemmer F."/>
            <person name="Labrenz M."/>
            <person name="Spormann A.M."/>
            <person name="Op den Camp H."/>
            <person name="Overmann J."/>
            <person name="Amann R."/>
            <person name="Jetten M.S.M."/>
            <person name="Mascher T."/>
            <person name="Medema M.H."/>
            <person name="Devos D.P."/>
            <person name="Kaster A.-K."/>
            <person name="Ovreas L."/>
            <person name="Rohde M."/>
            <person name="Galperin M.Y."/>
            <person name="Jogler C."/>
        </authorList>
    </citation>
    <scope>NUCLEOTIDE SEQUENCE [LARGE SCALE GENOMIC DNA]</scope>
    <source>
        <strain evidence="2 3">Pla110</strain>
    </source>
</reference>
<dbReference type="AlphaFoldDB" id="A0A518CR14"/>
<proteinExistence type="predicted"/>
<protein>
    <submittedName>
        <fullName evidence="2">Uncharacterized protein</fullName>
    </submittedName>
</protein>
<accession>A0A518CR14</accession>
<dbReference type="KEGG" id="plon:Pla110_33970"/>
<keyword evidence="3" id="KW-1185">Reference proteome</keyword>
<sequence>MKSAGMLCAGLMLVTMMTGCYHCSYKYNPCTGITEQQCKKVGFWCKKDKPGCGSCSEMVVPECGMPACGMPDMGCSCEAPMSYGCEMPETCGCGIPEVTCSLPETCAYPPTCGCAIPETCGCGYPSSAGYPIYESGPVYSHEYSAPSSAPQMKRQPTPTPAPIKPPEDPSATQTHYTVPQRHYR</sequence>
<name>A0A518CR14_9PLAN</name>
<dbReference type="PROSITE" id="PS51257">
    <property type="entry name" value="PROKAR_LIPOPROTEIN"/>
    <property type="match status" value="1"/>
</dbReference>
<feature type="region of interest" description="Disordered" evidence="1">
    <location>
        <begin position="143"/>
        <end position="184"/>
    </location>
</feature>
<evidence type="ECO:0000313" key="2">
    <source>
        <dbReference type="EMBL" id="QDU81653.1"/>
    </source>
</evidence>
<dbReference type="Proteomes" id="UP000317178">
    <property type="component" value="Chromosome"/>
</dbReference>
<dbReference type="EMBL" id="CP036281">
    <property type="protein sequence ID" value="QDU81653.1"/>
    <property type="molecule type" value="Genomic_DNA"/>
</dbReference>
<organism evidence="2 3">
    <name type="scientific">Polystyrenella longa</name>
    <dbReference type="NCBI Taxonomy" id="2528007"/>
    <lineage>
        <taxon>Bacteria</taxon>
        <taxon>Pseudomonadati</taxon>
        <taxon>Planctomycetota</taxon>
        <taxon>Planctomycetia</taxon>
        <taxon>Planctomycetales</taxon>
        <taxon>Planctomycetaceae</taxon>
        <taxon>Polystyrenella</taxon>
    </lineage>
</organism>
<evidence type="ECO:0000313" key="3">
    <source>
        <dbReference type="Proteomes" id="UP000317178"/>
    </source>
</evidence>
<dbReference type="RefSeq" id="WP_144997182.1">
    <property type="nucleotide sequence ID" value="NZ_CP036281.1"/>
</dbReference>
<evidence type="ECO:0000256" key="1">
    <source>
        <dbReference type="SAM" id="MobiDB-lite"/>
    </source>
</evidence>